<accession>S3ZVH3</accession>
<dbReference type="Gene3D" id="2.30.110.10">
    <property type="entry name" value="Electron Transport, Fmn-binding Protein, Chain A"/>
    <property type="match status" value="1"/>
</dbReference>
<name>S3ZVH3_9ACTN</name>
<evidence type="ECO:0000313" key="3">
    <source>
        <dbReference type="Proteomes" id="UP000014629"/>
    </source>
</evidence>
<feature type="region of interest" description="Disordered" evidence="1">
    <location>
        <begin position="137"/>
        <end position="201"/>
    </location>
</feature>
<sequence>MTEAECREVLARAWAGRLAVARRGRPYVELVSLVVSDGAPVALVPDAGPVARALPPVVAPRQWVVLEADDAQDMDGAHRAVRAVTALGRPRWLVATDEVGACRRAASARGLDVAPDIGFLTLTGPVLSGERHLLRCGPGQEPLASEAPVRDDGTTAAPPTGVGARDGVGAHQESTGLHRRGGPRRGIASRMRPRSSPRGPG</sequence>
<dbReference type="Proteomes" id="UP000014629">
    <property type="component" value="Unassembled WGS sequence"/>
</dbReference>
<protein>
    <submittedName>
        <fullName evidence="2">Uncharacterized protein</fullName>
    </submittedName>
</protein>
<comment type="caution">
    <text evidence="2">The sequence shown here is derived from an EMBL/GenBank/DDBJ whole genome shotgun (WGS) entry which is preliminary data.</text>
</comment>
<proteinExistence type="predicted"/>
<dbReference type="EMBL" id="AOPZ01000007">
    <property type="protein sequence ID" value="EPH46779.1"/>
    <property type="molecule type" value="Genomic_DNA"/>
</dbReference>
<dbReference type="SUPFAM" id="SSF50475">
    <property type="entry name" value="FMN-binding split barrel"/>
    <property type="match status" value="1"/>
</dbReference>
<reference evidence="2 3" key="1">
    <citation type="submission" date="2013-02" db="EMBL/GenBank/DDBJ databases">
        <title>Draft Genome Sequence of Streptomyces aurantiacus, Which Produces Setomimycin.</title>
        <authorList>
            <person name="Gruening B.A."/>
            <person name="Praeg A."/>
            <person name="Erxleben A."/>
            <person name="Guenther S."/>
            <person name="Mueller M."/>
        </authorList>
    </citation>
    <scope>NUCLEOTIDE SEQUENCE [LARGE SCALE GENOMIC DNA]</scope>
    <source>
        <strain evidence="2 3">JA 4570</strain>
    </source>
</reference>
<evidence type="ECO:0000313" key="2">
    <source>
        <dbReference type="EMBL" id="EPH46779.1"/>
    </source>
</evidence>
<dbReference type="AlphaFoldDB" id="S3ZVH3"/>
<dbReference type="InterPro" id="IPR012349">
    <property type="entry name" value="Split_barrel_FMN-bd"/>
</dbReference>
<dbReference type="PATRIC" id="fig|1286094.4.peg.188"/>
<organism evidence="2 3">
    <name type="scientific">Streptomyces aurantiacus JA 4570</name>
    <dbReference type="NCBI Taxonomy" id="1286094"/>
    <lineage>
        <taxon>Bacteria</taxon>
        <taxon>Bacillati</taxon>
        <taxon>Actinomycetota</taxon>
        <taxon>Actinomycetes</taxon>
        <taxon>Kitasatosporales</taxon>
        <taxon>Streptomycetaceae</taxon>
        <taxon>Streptomyces</taxon>
        <taxon>Streptomyces aurantiacus group</taxon>
    </lineage>
</organism>
<gene>
    <name evidence="2" type="ORF">STRAU_0192</name>
</gene>
<dbReference type="RefSeq" id="WP_016638326.1">
    <property type="nucleotide sequence ID" value="NZ_AOPZ01000007.1"/>
</dbReference>
<evidence type="ECO:0000256" key="1">
    <source>
        <dbReference type="SAM" id="MobiDB-lite"/>
    </source>
</evidence>
<keyword evidence="3" id="KW-1185">Reference proteome</keyword>
<dbReference type="OrthoDB" id="4241980at2"/>